<reference evidence="1" key="1">
    <citation type="submission" date="2021-08" db="EMBL/GenBank/DDBJ databases">
        <title>The first chromosome-level gecko genome reveals the dynamic sex chromosomes of Neotropical dwarf geckos (Sphaerodactylidae: Sphaerodactylus).</title>
        <authorList>
            <person name="Pinto B.J."/>
            <person name="Keating S.E."/>
            <person name="Gamble T."/>
        </authorList>
    </citation>
    <scope>NUCLEOTIDE SEQUENCE</scope>
    <source>
        <strain evidence="1">TG3544</strain>
    </source>
</reference>
<keyword evidence="2" id="KW-1185">Reference proteome</keyword>
<evidence type="ECO:0000313" key="2">
    <source>
        <dbReference type="Proteomes" id="UP000827872"/>
    </source>
</evidence>
<organism evidence="1 2">
    <name type="scientific">Sphaerodactylus townsendi</name>
    <dbReference type="NCBI Taxonomy" id="933632"/>
    <lineage>
        <taxon>Eukaryota</taxon>
        <taxon>Metazoa</taxon>
        <taxon>Chordata</taxon>
        <taxon>Craniata</taxon>
        <taxon>Vertebrata</taxon>
        <taxon>Euteleostomi</taxon>
        <taxon>Lepidosauria</taxon>
        <taxon>Squamata</taxon>
        <taxon>Bifurcata</taxon>
        <taxon>Gekkota</taxon>
        <taxon>Sphaerodactylidae</taxon>
        <taxon>Sphaerodactylus</taxon>
    </lineage>
</organism>
<dbReference type="Proteomes" id="UP000827872">
    <property type="component" value="Linkage Group LG15"/>
</dbReference>
<dbReference type="EMBL" id="CM037628">
    <property type="protein sequence ID" value="KAH7996976.1"/>
    <property type="molecule type" value="Genomic_DNA"/>
</dbReference>
<comment type="caution">
    <text evidence="1">The sequence shown here is derived from an EMBL/GenBank/DDBJ whole genome shotgun (WGS) entry which is preliminary data.</text>
</comment>
<proteinExistence type="predicted"/>
<accession>A0ACB8EWH2</accession>
<sequence>MEDRCESPDNPPHPDEPAPEGITPRLSEDLAQFLVSTMAGTAKVVQVAVKAQKSAQLACFHAEQSLGQAQMSYVAARGLCERLAGLLGLPDYQSLFQHTSRPPMPYSEFCTVIRSAENALLHPKPGSPSGRNLSPGSECSCLPDTLEGSCLLTGGIHELRSFRSPGISETDEEVADEEECRCLHIRGRNPSRHKQVEAVLLEDQMRGTYMTQRRRSPRRSPSGGMEGLSPLVSEQDLNVIQPLICCPSRQGGAGKFLSKVTWRKDQLLRENSDSDTDQPENSAKETV</sequence>
<evidence type="ECO:0000313" key="1">
    <source>
        <dbReference type="EMBL" id="KAH7996976.1"/>
    </source>
</evidence>
<gene>
    <name evidence="1" type="ORF">K3G42_012444</name>
</gene>
<name>A0ACB8EWH2_9SAUR</name>
<protein>
    <submittedName>
        <fullName evidence="1">Uncharacterized protein</fullName>
    </submittedName>
</protein>